<name>A0A655JMJ3_MYCTX</name>
<feature type="chain" id="PRO_5024833729" evidence="1">
    <location>
        <begin position="29"/>
        <end position="71"/>
    </location>
</feature>
<evidence type="ECO:0000313" key="3">
    <source>
        <dbReference type="Proteomes" id="UP000044938"/>
    </source>
</evidence>
<dbReference type="Proteomes" id="UP000044938">
    <property type="component" value="Unassembled WGS sequence"/>
</dbReference>
<evidence type="ECO:0000313" key="2">
    <source>
        <dbReference type="EMBL" id="COX22595.1"/>
    </source>
</evidence>
<organism evidence="2 3">
    <name type="scientific">Mycobacterium tuberculosis</name>
    <dbReference type="NCBI Taxonomy" id="1773"/>
    <lineage>
        <taxon>Bacteria</taxon>
        <taxon>Bacillati</taxon>
        <taxon>Actinomycetota</taxon>
        <taxon>Actinomycetes</taxon>
        <taxon>Mycobacteriales</taxon>
        <taxon>Mycobacteriaceae</taxon>
        <taxon>Mycobacterium</taxon>
        <taxon>Mycobacterium tuberculosis complex</taxon>
    </lineage>
</organism>
<feature type="signal peptide" evidence="1">
    <location>
        <begin position="1"/>
        <end position="28"/>
    </location>
</feature>
<reference evidence="2 3" key="1">
    <citation type="submission" date="2015-03" db="EMBL/GenBank/DDBJ databases">
        <authorList>
            <consortium name="Pathogen Informatics"/>
        </authorList>
    </citation>
    <scope>NUCLEOTIDE SEQUENCE [LARGE SCALE GENOMIC DNA]</scope>
    <source>
        <strain evidence="2 3">M09401471</strain>
    </source>
</reference>
<sequence>MIGTPARRAATCSSSVAAVGVCGLTSNAATSRPAIMSSTAAISAGVGSLPFSLAAMKVAGVRFFRPAAASR</sequence>
<dbReference type="EMBL" id="CSAJ01000799">
    <property type="protein sequence ID" value="COX22595.1"/>
    <property type="molecule type" value="Genomic_DNA"/>
</dbReference>
<evidence type="ECO:0000256" key="1">
    <source>
        <dbReference type="SAM" id="SignalP"/>
    </source>
</evidence>
<accession>A0A655JMJ3</accession>
<keyword evidence="1" id="KW-0732">Signal</keyword>
<protein>
    <submittedName>
        <fullName evidence="2">Uncharacterized protein</fullName>
    </submittedName>
</protein>
<proteinExistence type="predicted"/>
<dbReference type="AlphaFoldDB" id="A0A655JMJ3"/>
<gene>
    <name evidence="2" type="ORF">ERS007720_04121</name>
</gene>